<dbReference type="RefSeq" id="XP_033398702.1">
    <property type="nucleotide sequence ID" value="XM_033545669.1"/>
</dbReference>
<dbReference type="Proteomes" id="UP000799438">
    <property type="component" value="Unassembled WGS sequence"/>
</dbReference>
<feature type="compositionally biased region" description="Basic and acidic residues" evidence="5">
    <location>
        <begin position="992"/>
        <end position="1002"/>
    </location>
</feature>
<feature type="region of interest" description="Disordered" evidence="5">
    <location>
        <begin position="478"/>
        <end position="580"/>
    </location>
</feature>
<evidence type="ECO:0000259" key="8">
    <source>
        <dbReference type="Pfam" id="PF13886"/>
    </source>
</evidence>
<keyword evidence="10" id="KW-1185">Reference proteome</keyword>
<evidence type="ECO:0000256" key="7">
    <source>
        <dbReference type="SAM" id="SignalP"/>
    </source>
</evidence>
<organism evidence="9 10">
    <name type="scientific">Aplosporella prunicola CBS 121167</name>
    <dbReference type="NCBI Taxonomy" id="1176127"/>
    <lineage>
        <taxon>Eukaryota</taxon>
        <taxon>Fungi</taxon>
        <taxon>Dikarya</taxon>
        <taxon>Ascomycota</taxon>
        <taxon>Pezizomycotina</taxon>
        <taxon>Dothideomycetes</taxon>
        <taxon>Dothideomycetes incertae sedis</taxon>
        <taxon>Botryosphaeriales</taxon>
        <taxon>Aplosporellaceae</taxon>
        <taxon>Aplosporella</taxon>
    </lineage>
</organism>
<feature type="transmembrane region" description="Helical" evidence="6">
    <location>
        <begin position="242"/>
        <end position="262"/>
    </location>
</feature>
<feature type="compositionally biased region" description="Pro residues" evidence="5">
    <location>
        <begin position="522"/>
        <end position="536"/>
    </location>
</feature>
<feature type="region of interest" description="Disordered" evidence="5">
    <location>
        <begin position="620"/>
        <end position="881"/>
    </location>
</feature>
<feature type="compositionally biased region" description="Basic and acidic residues" evidence="5">
    <location>
        <begin position="720"/>
        <end position="736"/>
    </location>
</feature>
<feature type="region of interest" description="Disordered" evidence="5">
    <location>
        <begin position="422"/>
        <end position="452"/>
    </location>
</feature>
<protein>
    <recommendedName>
        <fullName evidence="8">TM7S3/TM198-like domain-containing protein</fullName>
    </recommendedName>
</protein>
<feature type="transmembrane region" description="Helical" evidence="6">
    <location>
        <begin position="220"/>
        <end position="236"/>
    </location>
</feature>
<feature type="region of interest" description="Disordered" evidence="5">
    <location>
        <begin position="898"/>
        <end position="1002"/>
    </location>
</feature>
<feature type="compositionally biased region" description="Basic and acidic residues" evidence="5">
    <location>
        <begin position="753"/>
        <end position="787"/>
    </location>
</feature>
<dbReference type="GO" id="GO:0016020">
    <property type="term" value="C:membrane"/>
    <property type="evidence" value="ECO:0007669"/>
    <property type="project" value="UniProtKB-SubCell"/>
</dbReference>
<keyword evidence="3 6" id="KW-1133">Transmembrane helix</keyword>
<proteinExistence type="predicted"/>
<feature type="region of interest" description="Disordered" evidence="5">
    <location>
        <begin position="27"/>
        <end position="87"/>
    </location>
</feature>
<feature type="compositionally biased region" description="Polar residues" evidence="5">
    <location>
        <begin position="930"/>
        <end position="950"/>
    </location>
</feature>
<keyword evidence="7" id="KW-0732">Signal</keyword>
<dbReference type="AlphaFoldDB" id="A0A6A6BFQ3"/>
<evidence type="ECO:0000256" key="1">
    <source>
        <dbReference type="ARBA" id="ARBA00004141"/>
    </source>
</evidence>
<dbReference type="InterPro" id="IPR025256">
    <property type="entry name" value="TM7S3/TM198-like_dom"/>
</dbReference>
<reference evidence="9" key="1">
    <citation type="journal article" date="2020" name="Stud. Mycol.">
        <title>101 Dothideomycetes genomes: a test case for predicting lifestyles and emergence of pathogens.</title>
        <authorList>
            <person name="Haridas S."/>
            <person name="Albert R."/>
            <person name="Binder M."/>
            <person name="Bloem J."/>
            <person name="Labutti K."/>
            <person name="Salamov A."/>
            <person name="Andreopoulos B."/>
            <person name="Baker S."/>
            <person name="Barry K."/>
            <person name="Bills G."/>
            <person name="Bluhm B."/>
            <person name="Cannon C."/>
            <person name="Castanera R."/>
            <person name="Culley D."/>
            <person name="Daum C."/>
            <person name="Ezra D."/>
            <person name="Gonzalez J."/>
            <person name="Henrissat B."/>
            <person name="Kuo A."/>
            <person name="Liang C."/>
            <person name="Lipzen A."/>
            <person name="Lutzoni F."/>
            <person name="Magnuson J."/>
            <person name="Mondo S."/>
            <person name="Nolan M."/>
            <person name="Ohm R."/>
            <person name="Pangilinan J."/>
            <person name="Park H.-J."/>
            <person name="Ramirez L."/>
            <person name="Alfaro M."/>
            <person name="Sun H."/>
            <person name="Tritt A."/>
            <person name="Yoshinaga Y."/>
            <person name="Zwiers L.-H."/>
            <person name="Turgeon B."/>
            <person name="Goodwin S."/>
            <person name="Spatafora J."/>
            <person name="Crous P."/>
            <person name="Grigoriev I."/>
        </authorList>
    </citation>
    <scope>NUCLEOTIDE SEQUENCE</scope>
    <source>
        <strain evidence="9">CBS 121167</strain>
    </source>
</reference>
<feature type="transmembrane region" description="Helical" evidence="6">
    <location>
        <begin position="191"/>
        <end position="213"/>
    </location>
</feature>
<feature type="transmembrane region" description="Helical" evidence="6">
    <location>
        <begin position="329"/>
        <end position="347"/>
    </location>
</feature>
<evidence type="ECO:0000313" key="10">
    <source>
        <dbReference type="Proteomes" id="UP000799438"/>
    </source>
</evidence>
<dbReference type="EMBL" id="ML995483">
    <property type="protein sequence ID" value="KAF2142990.1"/>
    <property type="molecule type" value="Genomic_DNA"/>
</dbReference>
<evidence type="ECO:0000256" key="4">
    <source>
        <dbReference type="ARBA" id="ARBA00023136"/>
    </source>
</evidence>
<feature type="region of interest" description="Disordered" evidence="5">
    <location>
        <begin position="360"/>
        <end position="379"/>
    </location>
</feature>
<dbReference type="PANTHER" id="PTHR39469:SF1">
    <property type="entry name" value="DUF4203 DOMAIN-CONTAINING PROTEIN"/>
    <property type="match status" value="1"/>
</dbReference>
<accession>A0A6A6BFQ3</accession>
<comment type="subcellular location">
    <subcellularLocation>
        <location evidence="1">Membrane</location>
        <topology evidence="1">Multi-pass membrane protein</topology>
    </subcellularLocation>
</comment>
<evidence type="ECO:0000256" key="2">
    <source>
        <dbReference type="ARBA" id="ARBA00022692"/>
    </source>
</evidence>
<name>A0A6A6BFQ3_9PEZI</name>
<evidence type="ECO:0000256" key="6">
    <source>
        <dbReference type="SAM" id="Phobius"/>
    </source>
</evidence>
<feature type="signal peptide" evidence="7">
    <location>
        <begin position="1"/>
        <end position="23"/>
    </location>
</feature>
<keyword evidence="4 6" id="KW-0472">Membrane</keyword>
<feature type="chain" id="PRO_5025554468" description="TM7S3/TM198-like domain-containing protein" evidence="7">
    <location>
        <begin position="24"/>
        <end position="1095"/>
    </location>
</feature>
<evidence type="ECO:0000256" key="5">
    <source>
        <dbReference type="SAM" id="MobiDB-lite"/>
    </source>
</evidence>
<dbReference type="GeneID" id="54303177"/>
<keyword evidence="2 6" id="KW-0812">Transmembrane</keyword>
<feature type="domain" description="TM7S3/TM198-like" evidence="8">
    <location>
        <begin position="141"/>
        <end position="344"/>
    </location>
</feature>
<dbReference type="Pfam" id="PF13886">
    <property type="entry name" value="TM7S3_TM198"/>
    <property type="match status" value="1"/>
</dbReference>
<evidence type="ECO:0000313" key="9">
    <source>
        <dbReference type="EMBL" id="KAF2142990.1"/>
    </source>
</evidence>
<feature type="compositionally biased region" description="Polar residues" evidence="5">
    <location>
        <begin position="859"/>
        <end position="881"/>
    </location>
</feature>
<gene>
    <name evidence="9" type="ORF">K452DRAFT_350662</name>
</gene>
<dbReference type="PANTHER" id="PTHR39469">
    <property type="entry name" value="CHROMOSOME 1, WHOLE GENOME SHOTGUN SEQUENCE"/>
    <property type="match status" value="1"/>
</dbReference>
<sequence>MRLSNAFFCLSLLAFSLALPTLASHNGLRRRQDGSDGPSTAAEASGTAESVKTSIASTEEPASAAPSSTAAATTDAAAESSTASSTATEAAATTTAAVASTTASGGALPSASPTSTNIIVVYPGHGLPLPPKLTPAMAVAGALLIVTGVVYGISGARTRWIFIPVSSGYLVAISVTVLIEYTASPPVTDAVQGAFVVAASVSGAIFGAISLIFPDITEGFGCLLGGFCLSMWFMVLKEGGLITATAGKIPFIVVLSAVCYSLSFFNRTRSYTQIGCTSFAGSTALVIGIDCFTRAGLKEFWLYIWDLNDKIFPLKTNTYPVTRAIRVEIALVFVLALFGVVSQMKLWKLVKRRHAARNARRLEKEQNDQREEEENGRRVMEATARERIQWEAMYGDKPAAVVQSESTIDSASETIKKGAVSVREVDRSDSGDSLEMSDFGRSKEGSENDLMGARTSGCTAKAQDDDIQRIDTHGNQIARSARLSSVPSLKRNSASLVRRSIDRKDSLQTNTSATKLGIGRSTPPPQPPSSGPPVIPLPFTVSSEDDSGFGFLEQNSEASLMEEMQEESDEMPDSKRVSNTTSLAATLDVLNEELSSLPALSRANTPMSMLSGRDFKTVSELALGGEEEDGGDNDDATTHRQKAFLELTASNDPNLNKQEKGERVSLRLSGASGTGEENSSSHGRSRSKKLAAQSDSGHSGAKPLAEHLPPKVSRCQRKFRTNEWTKHITLADKPEIEDIPEPSSPGVAIEMGRNLDEPKITAKEPKTSAEEPKASAEEPKTSAEEPRTSATRPPGPRKRWTIDGTQMPGTKTSRHSFVEQSSSTLVGVYTPESEPLGNGWRTSSDSVPKSPPAKPQFTRMRSSSASPPTGTELQSNSWGFRASSSPLMTPIVQQTVAELPVEESEAARSPPPPRPTLLDHRKTLMKNKAFTMSFQEPPTVVPSDSISNRGTVDKEDEDDMTLAKRRTLIMRRQSMEAQQRRRQSAVVAPMKVDSRQPKRETGTYEAMRRETMMANWRMGVKQELETIRRRPAEIDEQRLAALMERQTRQAMEKKQQEAWQMEKQARPEYRAWTPAYTDLHSQLLGKMQAKANKHA</sequence>
<feature type="transmembrane region" description="Helical" evidence="6">
    <location>
        <begin position="133"/>
        <end position="153"/>
    </location>
</feature>
<feature type="transmembrane region" description="Helical" evidence="6">
    <location>
        <begin position="160"/>
        <end position="179"/>
    </location>
</feature>
<feature type="compositionally biased region" description="Low complexity" evidence="5">
    <location>
        <begin position="39"/>
        <end position="87"/>
    </location>
</feature>
<feature type="compositionally biased region" description="Acidic residues" evidence="5">
    <location>
        <begin position="625"/>
        <end position="635"/>
    </location>
</feature>
<evidence type="ECO:0000256" key="3">
    <source>
        <dbReference type="ARBA" id="ARBA00022989"/>
    </source>
</evidence>
<dbReference type="OrthoDB" id="102260at2759"/>
<feature type="compositionally biased region" description="Polar residues" evidence="5">
    <location>
        <begin position="478"/>
        <end position="495"/>
    </location>
</feature>